<feature type="signal peptide" evidence="1">
    <location>
        <begin position="1"/>
        <end position="30"/>
    </location>
</feature>
<evidence type="ECO:0000313" key="5">
    <source>
        <dbReference type="EMBL" id="TDP97894.1"/>
    </source>
</evidence>
<dbReference type="PANTHER" id="PTHR31616">
    <property type="entry name" value="TREHALASE"/>
    <property type="match status" value="1"/>
</dbReference>
<dbReference type="GO" id="GO:0004553">
    <property type="term" value="F:hydrolase activity, hydrolyzing O-glycosyl compounds"/>
    <property type="evidence" value="ECO:0007669"/>
    <property type="project" value="TreeGrafter"/>
</dbReference>
<comment type="caution">
    <text evidence="5">The sequence shown here is derived from an EMBL/GenBank/DDBJ whole genome shotgun (WGS) entry which is preliminary data.</text>
</comment>
<accession>A0A4R6SDX4</accession>
<dbReference type="EMBL" id="SNXZ01000003">
    <property type="protein sequence ID" value="TDP97894.1"/>
    <property type="molecule type" value="Genomic_DNA"/>
</dbReference>
<dbReference type="GO" id="GO:0016757">
    <property type="term" value="F:glycosyltransferase activity"/>
    <property type="evidence" value="ECO:0007669"/>
    <property type="project" value="UniProtKB-ARBA"/>
</dbReference>
<dbReference type="InterPro" id="IPR014718">
    <property type="entry name" value="GH-type_carb-bd"/>
</dbReference>
<evidence type="ECO:0000259" key="4">
    <source>
        <dbReference type="Pfam" id="PF09985"/>
    </source>
</evidence>
<dbReference type="Gene3D" id="2.70.98.10">
    <property type="match status" value="1"/>
</dbReference>
<dbReference type="InterPro" id="IPR011613">
    <property type="entry name" value="GH15-like"/>
</dbReference>
<proteinExistence type="predicted"/>
<dbReference type="Pfam" id="PF09137">
    <property type="entry name" value="Glucodextran_N"/>
    <property type="match status" value="1"/>
</dbReference>
<feature type="domain" description="Glucodextranase N-terminal" evidence="3">
    <location>
        <begin position="33"/>
        <end position="315"/>
    </location>
</feature>
<dbReference type="InterPro" id="IPR019248">
    <property type="entry name" value="Glucodextran_C"/>
</dbReference>
<dbReference type="SUPFAM" id="SSF48208">
    <property type="entry name" value="Six-hairpin glycosidases"/>
    <property type="match status" value="1"/>
</dbReference>
<evidence type="ECO:0000256" key="1">
    <source>
        <dbReference type="SAM" id="SignalP"/>
    </source>
</evidence>
<dbReference type="Proteomes" id="UP000295444">
    <property type="component" value="Unassembled WGS sequence"/>
</dbReference>
<feature type="domain" description="Glucodextranase-like C-terminal" evidence="4">
    <location>
        <begin position="869"/>
        <end position="1083"/>
    </location>
</feature>
<dbReference type="AlphaFoldDB" id="A0A4R6SDX4"/>
<dbReference type="Gene3D" id="1.50.10.10">
    <property type="match status" value="1"/>
</dbReference>
<dbReference type="InterPro" id="IPR015220">
    <property type="entry name" value="Glucodextranase_N"/>
</dbReference>
<dbReference type="Pfam" id="PF00723">
    <property type="entry name" value="Glyco_hydro_15"/>
    <property type="match status" value="1"/>
</dbReference>
<name>A0A4R6SDX4_LABRH</name>
<dbReference type="GO" id="GO:0030246">
    <property type="term" value="F:carbohydrate binding"/>
    <property type="evidence" value="ECO:0007669"/>
    <property type="project" value="InterPro"/>
</dbReference>
<feature type="domain" description="GH15-like" evidence="2">
    <location>
        <begin position="329"/>
        <end position="650"/>
    </location>
</feature>
<evidence type="ECO:0000259" key="3">
    <source>
        <dbReference type="Pfam" id="PF09137"/>
    </source>
</evidence>
<dbReference type="InterPro" id="IPR012341">
    <property type="entry name" value="6hp_glycosidase-like_sf"/>
</dbReference>
<organism evidence="5 6">
    <name type="scientific">Labedaea rhizosphaerae</name>
    <dbReference type="NCBI Taxonomy" id="598644"/>
    <lineage>
        <taxon>Bacteria</taxon>
        <taxon>Bacillati</taxon>
        <taxon>Actinomycetota</taxon>
        <taxon>Actinomycetes</taxon>
        <taxon>Pseudonocardiales</taxon>
        <taxon>Pseudonocardiaceae</taxon>
        <taxon>Labedaea</taxon>
    </lineage>
</organism>
<dbReference type="SUPFAM" id="SSF49344">
    <property type="entry name" value="CBD9-like"/>
    <property type="match status" value="1"/>
</dbReference>
<protein>
    <submittedName>
        <fullName evidence="5">Glucan 1,4-alpha-glucosidase</fullName>
    </submittedName>
</protein>
<dbReference type="InterPro" id="IPR008928">
    <property type="entry name" value="6-hairpin_glycosidase_sf"/>
</dbReference>
<dbReference type="Pfam" id="PF09985">
    <property type="entry name" value="Glucodextran_C"/>
    <property type="match status" value="1"/>
</dbReference>
<keyword evidence="6" id="KW-1185">Reference proteome</keyword>
<dbReference type="Gene3D" id="2.60.40.1190">
    <property type="match status" value="1"/>
</dbReference>
<dbReference type="SUPFAM" id="SSF74650">
    <property type="entry name" value="Galactose mutarotase-like"/>
    <property type="match status" value="1"/>
</dbReference>
<keyword evidence="1" id="KW-0732">Signal</keyword>
<dbReference type="CDD" id="cd09626">
    <property type="entry name" value="DOMON_glucodextranase_like"/>
    <property type="match status" value="1"/>
</dbReference>
<evidence type="ECO:0000259" key="2">
    <source>
        <dbReference type="Pfam" id="PF00723"/>
    </source>
</evidence>
<sequence>MPGMNRSSAALLSVLALGFALVGVVPAAVAAPAPGAPGALSHFDVARKDCVGTARNTTSKAWYTVANGVLSDVYAPTIDNTNVETLQFLVTDGASFTDLQTRDTTYQVRTTDDGGMACQVTSTARNGRYRIVTDYIADPARTGVLMRTRLDPLHGNGKDLKLYVRYDASVNGNGGGGPVNGGGDTASVDPASTALVSTDTNTVTSAPNRDYAVPLSAALVADKRFLTTSSGYAGTPTDGLNQLDAAHKLTDTSTDAPNGNVVQTAQLDVRPGKAVTLALGFGRTPADAVRTASAGAHASFASSYHQYVDQWRDYDRHLHRVDPADAPNYLLSANVLKASEDKTFPGAVVASLGSPWGQAISAGDAPGGKPVYFGSYREIFSRDLYESVTGLLAAGDLSTARASVRWLFSKQQQADGRFPRNSMLNGRKAPDSGGDQLDETAYPILLALQTGLDRDHALYTGHIRPAADFLVAHGPSFGSERWEEQGGYSPSTIAAEIAGLLSAGDIADRNQDPAHARVYRAAADHFQRSIKDWAVTTTGPYGDGRYFIRLAKNGDPNAATTYNLGNGSIDVDQRSVVDGGFLELVRLGELSPNDPDVRRSLSVVDDVIKRDTATGPGWYRYGTATAGSEDGYGDCYEPDPTNCSPSGRPWPTGNAGSGHLWPVLGGERGEQRLTVGDRRGAAAFLDAMRAQAYGVGLVPEQIWEDPSLAASPFGTDPATASLGFENGESVGSVAPLTWAQSQYVRLARGIQAGRPVEQPSNTSDRYVRHHAPAALSVTVTGPGSVATPTASVTGTAPAGSRVDVAASAVDSGGATSVVSTVAAADGTYSVTVSTPLGSNVITATATSAAGTGYAQTTIVSDFVQGTVLMDVTDPSGDDNGPGTFAYPTAGDFHAGAFDIQRFQVLDSGNTIVFRTTLRDLSPTFGSPFGAQLLDVYLHDPAATTTSTAPPFPTRGYAVAGQDAWSRMVEVQGFADPIFTDPGHTPLGGASVQASQGSRTITISVPKAALGTPGPGWTVAVVLSGQDGNSPDQARPFTPTPGPYTFGVCAVGGTEPICGADPATMPKAMDVLVPAGVDQATELNPTLGPVAVRGVPVA</sequence>
<dbReference type="PANTHER" id="PTHR31616:SF0">
    <property type="entry name" value="GLUCAN 1,4-ALPHA-GLUCOSIDASE"/>
    <property type="match status" value="1"/>
</dbReference>
<reference evidence="5 6" key="1">
    <citation type="submission" date="2019-03" db="EMBL/GenBank/DDBJ databases">
        <title>Genomic Encyclopedia of Type Strains, Phase IV (KMG-IV): sequencing the most valuable type-strain genomes for metagenomic binning, comparative biology and taxonomic classification.</title>
        <authorList>
            <person name="Goeker M."/>
        </authorList>
    </citation>
    <scope>NUCLEOTIDE SEQUENCE [LARGE SCALE GENOMIC DNA]</scope>
    <source>
        <strain evidence="5 6">DSM 45361</strain>
    </source>
</reference>
<evidence type="ECO:0000313" key="6">
    <source>
        <dbReference type="Proteomes" id="UP000295444"/>
    </source>
</evidence>
<dbReference type="InterPro" id="IPR011013">
    <property type="entry name" value="Gal_mutarotase_sf_dom"/>
</dbReference>
<gene>
    <name evidence="5" type="ORF">EV186_103873</name>
</gene>
<feature type="chain" id="PRO_5020304636" evidence="1">
    <location>
        <begin position="31"/>
        <end position="1097"/>
    </location>
</feature>
<dbReference type="GO" id="GO:0005975">
    <property type="term" value="P:carbohydrate metabolic process"/>
    <property type="evidence" value="ECO:0007669"/>
    <property type="project" value="InterPro"/>
</dbReference>